<keyword evidence="3" id="KW-1185">Reference proteome</keyword>
<dbReference type="Gene3D" id="3.40.630.30">
    <property type="match status" value="1"/>
</dbReference>
<dbReference type="PANTHER" id="PTHR43415">
    <property type="entry name" value="SPERMIDINE N(1)-ACETYLTRANSFERASE"/>
    <property type="match status" value="1"/>
</dbReference>
<dbReference type="PROSITE" id="PS51186">
    <property type="entry name" value="GNAT"/>
    <property type="match status" value="1"/>
</dbReference>
<protein>
    <recommendedName>
        <fullName evidence="1">N-acetyltransferase domain-containing protein</fullName>
    </recommendedName>
</protein>
<dbReference type="PANTHER" id="PTHR43415:SF3">
    <property type="entry name" value="GNAT-FAMILY ACETYLTRANSFERASE"/>
    <property type="match status" value="1"/>
</dbReference>
<comment type="caution">
    <text evidence="2">The sequence shown here is derived from an EMBL/GenBank/DDBJ whole genome shotgun (WGS) entry which is preliminary data.</text>
</comment>
<dbReference type="Pfam" id="PF00583">
    <property type="entry name" value="Acetyltransf_1"/>
    <property type="match status" value="1"/>
</dbReference>
<dbReference type="EMBL" id="MKIM01000028">
    <property type="protein sequence ID" value="OLP43169.1"/>
    <property type="molecule type" value="Genomic_DNA"/>
</dbReference>
<evidence type="ECO:0000259" key="1">
    <source>
        <dbReference type="PROSITE" id="PS51186"/>
    </source>
</evidence>
<name>A0A1Q8ZMR4_9HYPH</name>
<evidence type="ECO:0000313" key="3">
    <source>
        <dbReference type="Proteomes" id="UP000186894"/>
    </source>
</evidence>
<accession>A0A1Q8ZMR4</accession>
<gene>
    <name evidence="2" type="ORF">BJF95_19800</name>
</gene>
<dbReference type="OrthoDB" id="5815030at2"/>
<dbReference type="InterPro" id="IPR000182">
    <property type="entry name" value="GNAT_dom"/>
</dbReference>
<organism evidence="2 3">
    <name type="scientific">Rhizobium oryziradicis</name>
    <dbReference type="NCBI Taxonomy" id="1867956"/>
    <lineage>
        <taxon>Bacteria</taxon>
        <taxon>Pseudomonadati</taxon>
        <taxon>Pseudomonadota</taxon>
        <taxon>Alphaproteobacteria</taxon>
        <taxon>Hyphomicrobiales</taxon>
        <taxon>Rhizobiaceae</taxon>
        <taxon>Rhizobium/Agrobacterium group</taxon>
        <taxon>Rhizobium</taxon>
    </lineage>
</organism>
<proteinExistence type="predicted"/>
<dbReference type="RefSeq" id="WP_075640498.1">
    <property type="nucleotide sequence ID" value="NZ_MKIM01000028.1"/>
</dbReference>
<dbReference type="CDD" id="cd04301">
    <property type="entry name" value="NAT_SF"/>
    <property type="match status" value="1"/>
</dbReference>
<dbReference type="InterPro" id="IPR016181">
    <property type="entry name" value="Acyl_CoA_acyltransferase"/>
</dbReference>
<dbReference type="Proteomes" id="UP000186894">
    <property type="component" value="Unassembled WGS sequence"/>
</dbReference>
<dbReference type="AlphaFoldDB" id="A0A1Q8ZMR4"/>
<evidence type="ECO:0000313" key="2">
    <source>
        <dbReference type="EMBL" id="OLP43169.1"/>
    </source>
</evidence>
<feature type="domain" description="N-acetyltransferase" evidence="1">
    <location>
        <begin position="1"/>
        <end position="153"/>
    </location>
</feature>
<dbReference type="GO" id="GO:0016747">
    <property type="term" value="F:acyltransferase activity, transferring groups other than amino-acyl groups"/>
    <property type="evidence" value="ECO:0007669"/>
    <property type="project" value="InterPro"/>
</dbReference>
<dbReference type="SUPFAM" id="SSF55729">
    <property type="entry name" value="Acyl-CoA N-acyltransferases (Nat)"/>
    <property type="match status" value="1"/>
</dbReference>
<dbReference type="STRING" id="1867956.BJF95_19800"/>
<sequence length="170" mass="19174">MRLRRASIADIPFLMSTERQPGYDRLVGRFTEQEHIANLADATAAYQIALGDDGHGLGFVFFRDLDDAHNNLYIKRVIVAAPDQGVGTAMMRLALDWAFSEAGAQRIWLTHLPENLRARALYTKLGFQQEGVLRHAYGKTDGTRGDLMQMSLLKSEWAEIRVREIQIGLD</sequence>
<reference evidence="2 3" key="1">
    <citation type="submission" date="2016-09" db="EMBL/GenBank/DDBJ databases">
        <title>Rhizobium oryziradicis sp. nov., isolated from the root of rice.</title>
        <authorList>
            <person name="Zhao J."/>
            <person name="Zhang X."/>
        </authorList>
    </citation>
    <scope>NUCLEOTIDE SEQUENCE [LARGE SCALE GENOMIC DNA]</scope>
    <source>
        <strain evidence="2 3">N19</strain>
    </source>
</reference>